<protein>
    <submittedName>
        <fullName evidence="2">Uncharacterized protein</fullName>
    </submittedName>
</protein>
<keyword evidence="1" id="KW-0812">Transmembrane</keyword>
<reference evidence="2 3" key="1">
    <citation type="submission" date="2023-07" db="EMBL/GenBank/DDBJ databases">
        <title>Sorghum-associated microbial communities from plants grown in Nebraska, USA.</title>
        <authorList>
            <person name="Schachtman D."/>
        </authorList>
    </citation>
    <scope>NUCLEOTIDE SEQUENCE [LARGE SCALE GENOMIC DNA]</scope>
    <source>
        <strain evidence="2 3">BE316</strain>
    </source>
</reference>
<sequence>MSAVVHGCIAWLRCHRIACLGLMTLSFVAFGLLTLDLVRVVGANWTLLSDHGVQALRDGGLRQFAELALSSIAAMAAWLLFKLCETLLVQSLTR</sequence>
<keyword evidence="3" id="KW-1185">Reference proteome</keyword>
<name>A0ABU2A6A2_9BURK</name>
<feature type="transmembrane region" description="Helical" evidence="1">
    <location>
        <begin position="61"/>
        <end position="81"/>
    </location>
</feature>
<evidence type="ECO:0000256" key="1">
    <source>
        <dbReference type="SAM" id="Phobius"/>
    </source>
</evidence>
<evidence type="ECO:0000313" key="3">
    <source>
        <dbReference type="Proteomes" id="UP001180825"/>
    </source>
</evidence>
<organism evidence="2 3">
    <name type="scientific">Roseateles asaccharophilus</name>
    <dbReference type="NCBI Taxonomy" id="582607"/>
    <lineage>
        <taxon>Bacteria</taxon>
        <taxon>Pseudomonadati</taxon>
        <taxon>Pseudomonadota</taxon>
        <taxon>Betaproteobacteria</taxon>
        <taxon>Burkholderiales</taxon>
        <taxon>Sphaerotilaceae</taxon>
        <taxon>Roseateles</taxon>
    </lineage>
</organism>
<dbReference type="RefSeq" id="WP_310327494.1">
    <property type="nucleotide sequence ID" value="NZ_JAVDXV010000003.1"/>
</dbReference>
<gene>
    <name evidence="2" type="ORF">J2X21_001798</name>
</gene>
<proteinExistence type="predicted"/>
<keyword evidence="1" id="KW-1133">Transmembrane helix</keyword>
<dbReference type="EMBL" id="JAVDXV010000003">
    <property type="protein sequence ID" value="MDR7332665.1"/>
    <property type="molecule type" value="Genomic_DNA"/>
</dbReference>
<evidence type="ECO:0000313" key="2">
    <source>
        <dbReference type="EMBL" id="MDR7332665.1"/>
    </source>
</evidence>
<accession>A0ABU2A6A2</accession>
<comment type="caution">
    <text evidence="2">The sequence shown here is derived from an EMBL/GenBank/DDBJ whole genome shotgun (WGS) entry which is preliminary data.</text>
</comment>
<keyword evidence="1" id="KW-0472">Membrane</keyword>
<feature type="transmembrane region" description="Helical" evidence="1">
    <location>
        <begin position="20"/>
        <end position="41"/>
    </location>
</feature>
<dbReference type="Proteomes" id="UP001180825">
    <property type="component" value="Unassembled WGS sequence"/>
</dbReference>